<keyword evidence="3" id="KW-1185">Reference proteome</keyword>
<dbReference type="InterPro" id="IPR025402">
    <property type="entry name" value="DMP19_C"/>
</dbReference>
<dbReference type="Proteomes" id="UP000295390">
    <property type="component" value="Unassembled WGS sequence"/>
</dbReference>
<dbReference type="RefSeq" id="WP_133534508.1">
    <property type="nucleotide sequence ID" value="NZ_SNYH01000001.1"/>
</dbReference>
<gene>
    <name evidence="2" type="ORF">DFQ07_0304</name>
</gene>
<organism evidence="2 3">
    <name type="scientific">Tenacibaculum caenipelagi</name>
    <dbReference type="NCBI Taxonomy" id="1325435"/>
    <lineage>
        <taxon>Bacteria</taxon>
        <taxon>Pseudomonadati</taxon>
        <taxon>Bacteroidota</taxon>
        <taxon>Flavobacteriia</taxon>
        <taxon>Flavobacteriales</taxon>
        <taxon>Flavobacteriaceae</taxon>
        <taxon>Tenacibaculum</taxon>
    </lineage>
</organism>
<protein>
    <submittedName>
        <fullName evidence="2">Uncharacterized protein DUF4375</fullName>
    </submittedName>
</protein>
<accession>A0A4R6TIM4</accession>
<evidence type="ECO:0000313" key="2">
    <source>
        <dbReference type="EMBL" id="TDQ29971.1"/>
    </source>
</evidence>
<sequence>MKKLLIFITSLFSANVSSQTKFDLDTVLKIERRDMIVMEIDSYLNEKSEYGEKIEKLNSSQRTFFFIENLEREINNGGFNQFYFNSSGNFSQETVSALLEIGANKTAEIVKKANSEFKNGTVPKEKAERQNELELIEEKAEENWNKCDSEFYEYHDNLTELLIVFVIKNKMEFKK</sequence>
<dbReference type="OrthoDB" id="7989464at2"/>
<dbReference type="AlphaFoldDB" id="A0A4R6TIM4"/>
<comment type="caution">
    <text evidence="2">The sequence shown here is derived from an EMBL/GenBank/DDBJ whole genome shotgun (WGS) entry which is preliminary data.</text>
</comment>
<name>A0A4R6TIM4_9FLAO</name>
<evidence type="ECO:0000313" key="3">
    <source>
        <dbReference type="Proteomes" id="UP000295390"/>
    </source>
</evidence>
<evidence type="ECO:0000259" key="1">
    <source>
        <dbReference type="Pfam" id="PF14300"/>
    </source>
</evidence>
<dbReference type="Gene3D" id="1.20.1420.60">
    <property type="match status" value="1"/>
</dbReference>
<proteinExistence type="predicted"/>
<reference evidence="2 3" key="1">
    <citation type="submission" date="2019-03" db="EMBL/GenBank/DDBJ databases">
        <title>Genomic Encyclopedia of Type Strains, Phase III (KMG-III): the genomes of soil and plant-associated and newly described type strains.</title>
        <authorList>
            <person name="Whitman W."/>
        </authorList>
    </citation>
    <scope>NUCLEOTIDE SEQUENCE [LARGE SCALE GENOMIC DNA]</scope>
    <source>
        <strain evidence="2 3">CECT 8283</strain>
    </source>
</reference>
<feature type="domain" description="DNA mimic protein DMP19 C-terminal" evidence="1">
    <location>
        <begin position="55"/>
        <end position="169"/>
    </location>
</feature>
<dbReference type="Pfam" id="PF14300">
    <property type="entry name" value="DMP19"/>
    <property type="match status" value="1"/>
</dbReference>
<dbReference type="EMBL" id="SNYH01000001">
    <property type="protein sequence ID" value="TDQ29971.1"/>
    <property type="molecule type" value="Genomic_DNA"/>
</dbReference>